<evidence type="ECO:0000256" key="4">
    <source>
        <dbReference type="ARBA" id="ARBA00023002"/>
    </source>
</evidence>
<dbReference type="InterPro" id="IPR036188">
    <property type="entry name" value="FAD/NAD-bd_sf"/>
</dbReference>
<sequence>MPITEAPFYAVKIYPTLMGTIGGVKINRQFQVLDKDGEPIPGLFATGECANRPIYNDAYVSGSSVQYALTSGRIAGEVAASQD</sequence>
<comment type="cofactor">
    <cofactor evidence="1">
        <name>FAD</name>
        <dbReference type="ChEBI" id="CHEBI:57692"/>
    </cofactor>
</comment>
<proteinExistence type="predicted"/>
<organism evidence="6 7">
    <name type="scientific">Lactobacillus equicursoris 66c</name>
    <dbReference type="NCBI Taxonomy" id="872326"/>
    <lineage>
        <taxon>Bacteria</taxon>
        <taxon>Bacillati</taxon>
        <taxon>Bacillota</taxon>
        <taxon>Bacilli</taxon>
        <taxon>Lactobacillales</taxon>
        <taxon>Lactobacillaceae</taxon>
        <taxon>Lactobacillus</taxon>
    </lineage>
</organism>
<feature type="domain" description="FAD-dependent oxidoreductase 2 FAD-binding" evidence="5">
    <location>
        <begin position="4"/>
        <end position="51"/>
    </location>
</feature>
<protein>
    <recommendedName>
        <fullName evidence="5">FAD-dependent oxidoreductase 2 FAD-binding domain-containing protein</fullName>
    </recommendedName>
</protein>
<keyword evidence="3" id="KW-0274">FAD</keyword>
<evidence type="ECO:0000313" key="6">
    <source>
        <dbReference type="EMBL" id="CCK83366.1"/>
    </source>
</evidence>
<reference evidence="6 7" key="1">
    <citation type="submission" date="2012-08" db="EMBL/GenBank/DDBJ databases">
        <title>Draft Genome Sequences of Lactobacillus equicursoris CIP 110162T, isolated from thoroughbred racehorse feces and Lactobacillus sp. CRBIP 24.137 isolated from urine of human.</title>
        <authorList>
            <person name="Cousin S."/>
            <person name="Loux V."/>
            <person name="Ma L."/>
            <person name="Creno S."/>
            <person name="Clermont D."/>
            <person name="Bizet C."/>
            <person name="Bouchier C."/>
        </authorList>
    </citation>
    <scope>NUCLEOTIDE SEQUENCE [LARGE SCALE GENOMIC DNA]</scope>
    <source>
        <strain evidence="6 7">66c</strain>
    </source>
</reference>
<dbReference type="AlphaFoldDB" id="K0NSF4"/>
<gene>
    <name evidence="6" type="ORF">BN146_03690</name>
</gene>
<dbReference type="Pfam" id="PF00890">
    <property type="entry name" value="FAD_binding_2"/>
    <property type="match status" value="1"/>
</dbReference>
<dbReference type="Gene3D" id="3.90.700.10">
    <property type="entry name" value="Succinate dehydrogenase/fumarate reductase flavoprotein, catalytic domain"/>
    <property type="match status" value="1"/>
</dbReference>
<keyword evidence="2" id="KW-0285">Flavoprotein</keyword>
<comment type="caution">
    <text evidence="6">The sequence shown here is derived from an EMBL/GenBank/DDBJ whole genome shotgun (WGS) entry which is preliminary data.</text>
</comment>
<dbReference type="EMBL" id="CALZ01000071">
    <property type="protein sequence ID" value="CCK83366.1"/>
    <property type="molecule type" value="Genomic_DNA"/>
</dbReference>
<dbReference type="PANTHER" id="PTHR43400:SF7">
    <property type="entry name" value="FAD-DEPENDENT OXIDOREDUCTASE 2 FAD BINDING DOMAIN-CONTAINING PROTEIN"/>
    <property type="match status" value="1"/>
</dbReference>
<evidence type="ECO:0000256" key="2">
    <source>
        <dbReference type="ARBA" id="ARBA00022630"/>
    </source>
</evidence>
<dbReference type="InterPro" id="IPR050315">
    <property type="entry name" value="FAD-oxidoreductase_2"/>
</dbReference>
<accession>K0NSF4</accession>
<keyword evidence="4" id="KW-0560">Oxidoreductase</keyword>
<evidence type="ECO:0000259" key="5">
    <source>
        <dbReference type="Pfam" id="PF00890"/>
    </source>
</evidence>
<dbReference type="GO" id="GO:0033765">
    <property type="term" value="F:steroid dehydrogenase activity, acting on the CH-CH group of donors"/>
    <property type="evidence" value="ECO:0007669"/>
    <property type="project" value="UniProtKB-ARBA"/>
</dbReference>
<dbReference type="PANTHER" id="PTHR43400">
    <property type="entry name" value="FUMARATE REDUCTASE"/>
    <property type="match status" value="1"/>
</dbReference>
<dbReference type="InterPro" id="IPR003953">
    <property type="entry name" value="FAD-dep_OxRdtase_2_FAD-bd"/>
</dbReference>
<dbReference type="Proteomes" id="UP000009325">
    <property type="component" value="Unassembled WGS sequence"/>
</dbReference>
<dbReference type="InterPro" id="IPR027477">
    <property type="entry name" value="Succ_DH/fumarate_Rdtase_cat_sf"/>
</dbReference>
<evidence type="ECO:0000313" key="7">
    <source>
        <dbReference type="Proteomes" id="UP000009325"/>
    </source>
</evidence>
<dbReference type="SUPFAM" id="SSF51905">
    <property type="entry name" value="FAD/NAD(P)-binding domain"/>
    <property type="match status" value="1"/>
</dbReference>
<dbReference type="RefSeq" id="WP_009557868.1">
    <property type="nucleotide sequence ID" value="NZ_CALZ01000071.1"/>
</dbReference>
<evidence type="ECO:0000256" key="1">
    <source>
        <dbReference type="ARBA" id="ARBA00001974"/>
    </source>
</evidence>
<dbReference type="Gene3D" id="3.50.50.60">
    <property type="entry name" value="FAD/NAD(P)-binding domain"/>
    <property type="match status" value="1"/>
</dbReference>
<name>K0NSF4_9LACO</name>
<evidence type="ECO:0000256" key="3">
    <source>
        <dbReference type="ARBA" id="ARBA00022827"/>
    </source>
</evidence>